<evidence type="ECO:0000256" key="1">
    <source>
        <dbReference type="SAM" id="MobiDB-lite"/>
    </source>
</evidence>
<feature type="compositionally biased region" description="Polar residues" evidence="1">
    <location>
        <begin position="32"/>
        <end position="49"/>
    </location>
</feature>
<comment type="caution">
    <text evidence="2">The sequence shown here is derived from an EMBL/GenBank/DDBJ whole genome shotgun (WGS) entry which is preliminary data.</text>
</comment>
<organism evidence="2 3">
    <name type="scientific">Thamnidium elegans</name>
    <dbReference type="NCBI Taxonomy" id="101142"/>
    <lineage>
        <taxon>Eukaryota</taxon>
        <taxon>Fungi</taxon>
        <taxon>Fungi incertae sedis</taxon>
        <taxon>Mucoromycota</taxon>
        <taxon>Mucoromycotina</taxon>
        <taxon>Mucoromycetes</taxon>
        <taxon>Mucorales</taxon>
        <taxon>Mucorineae</taxon>
        <taxon>Mucoraceae</taxon>
        <taxon>Thamnidium</taxon>
    </lineage>
</organism>
<evidence type="ECO:0000313" key="2">
    <source>
        <dbReference type="EMBL" id="KAG2228788.1"/>
    </source>
</evidence>
<dbReference type="AlphaFoldDB" id="A0A8H7VU22"/>
<reference evidence="2" key="1">
    <citation type="submission" date="2021-01" db="EMBL/GenBank/DDBJ databases">
        <title>Metabolic potential, ecology and presence of endohyphal bacteria is reflected in genomic diversity of Mucoromycotina.</title>
        <authorList>
            <person name="Muszewska A."/>
            <person name="Okrasinska A."/>
            <person name="Steczkiewicz K."/>
            <person name="Drgas O."/>
            <person name="Orlowska M."/>
            <person name="Perlinska-Lenart U."/>
            <person name="Aleksandrzak-Piekarczyk T."/>
            <person name="Szatraj K."/>
            <person name="Zielenkiewicz U."/>
            <person name="Pilsyk S."/>
            <person name="Malc E."/>
            <person name="Mieczkowski P."/>
            <person name="Kruszewska J.S."/>
            <person name="Biernat P."/>
            <person name="Pawlowska J."/>
        </authorList>
    </citation>
    <scope>NUCLEOTIDE SEQUENCE</scope>
    <source>
        <strain evidence="2">WA0000018081</strain>
    </source>
</reference>
<feature type="region of interest" description="Disordered" evidence="1">
    <location>
        <begin position="32"/>
        <end position="51"/>
    </location>
</feature>
<dbReference type="EMBL" id="JAEPRE010000357">
    <property type="protein sequence ID" value="KAG2228788.1"/>
    <property type="molecule type" value="Genomic_DNA"/>
</dbReference>
<gene>
    <name evidence="2" type="ORF">INT48_003595</name>
</gene>
<dbReference type="Proteomes" id="UP000613177">
    <property type="component" value="Unassembled WGS sequence"/>
</dbReference>
<evidence type="ECO:0000313" key="3">
    <source>
        <dbReference type="Proteomes" id="UP000613177"/>
    </source>
</evidence>
<feature type="non-terminal residue" evidence="2">
    <location>
        <position position="450"/>
    </location>
</feature>
<protein>
    <submittedName>
        <fullName evidence="2">Uncharacterized protein</fullName>
    </submittedName>
</protein>
<keyword evidence="3" id="KW-1185">Reference proteome</keyword>
<sequence>MNPSSATISNSPHDSNSVTKVLDSLTNMGLDNNNSIAKNSATDESSVTTEDSKMEESFVAYESVNNNANKISNKKSIENKTALEQLNNQYESIMIIIANLNEQKIKLFSEGIFDTNNERFITIENNTKLVNEHAKLIKSQITALVKPIDSMLPSNDLTLVGSSNRGIPIKDVPAFNVNPLLDCWNIEEKDKNDKEITLTTFFLKFERLFVTYNLNISKSWFYYLDIAFEGSTNHHGWFSVNLKNSSAISWPDAKTILQQRFDMASQASVNSLAISLINFSLEEKESFILCLERYRMLILRAKINIENNVMLFYLFVNCFPSKVQGKINQIISSNFRKTNPSDFDNVKMHHAPASWAMFEKIIIGHIAVIEETLGSSRIHKVNNKKRRMIEKVEEVPFDTLKNDALFVVSGPTSSAASKHVNFATLRAQGICTYCRTANYRDDPSHSYNCE</sequence>
<name>A0A8H7VU22_9FUNG</name>
<accession>A0A8H7VU22</accession>
<proteinExistence type="predicted"/>